<feature type="chain" id="PRO_5021975660" evidence="2">
    <location>
        <begin position="23"/>
        <end position="166"/>
    </location>
</feature>
<evidence type="ECO:0000313" key="5">
    <source>
        <dbReference type="EMBL" id="TRX73329.1"/>
    </source>
</evidence>
<dbReference type="InterPro" id="IPR007450">
    <property type="entry name" value="BamE_dom"/>
</dbReference>
<accession>A0A553GV14</accession>
<keyword evidence="6" id="KW-1185">Reference proteome</keyword>
<dbReference type="OrthoDB" id="7031901at2"/>
<feature type="region of interest" description="Disordered" evidence="1">
    <location>
        <begin position="46"/>
        <end position="86"/>
    </location>
</feature>
<feature type="compositionally biased region" description="Basic residues" evidence="1">
    <location>
        <begin position="64"/>
        <end position="77"/>
    </location>
</feature>
<feature type="compositionally biased region" description="Basic and acidic residues" evidence="1">
    <location>
        <begin position="112"/>
        <end position="122"/>
    </location>
</feature>
<evidence type="ECO:0000259" key="4">
    <source>
        <dbReference type="Pfam" id="PF13511"/>
    </source>
</evidence>
<comment type="caution">
    <text evidence="5">The sequence shown here is derived from an EMBL/GenBank/DDBJ whole genome shotgun (WGS) entry which is preliminary data.</text>
</comment>
<organism evidence="5 6">
    <name type="scientific">Pseudomonas mangiferae</name>
    <dbReference type="NCBI Taxonomy" id="2593654"/>
    <lineage>
        <taxon>Bacteria</taxon>
        <taxon>Pseudomonadati</taxon>
        <taxon>Pseudomonadota</taxon>
        <taxon>Gammaproteobacteria</taxon>
        <taxon>Pseudomonadales</taxon>
        <taxon>Pseudomonadaceae</taxon>
        <taxon>Pseudomonas</taxon>
    </lineage>
</organism>
<gene>
    <name evidence="5" type="primary">bamE</name>
    <name evidence="5" type="ORF">FM069_18365</name>
</gene>
<feature type="region of interest" description="Disordered" evidence="1">
    <location>
        <begin position="112"/>
        <end position="136"/>
    </location>
</feature>
<feature type="domain" description="Outer membrane protein assembly factor BamE" evidence="3">
    <location>
        <begin position="110"/>
        <end position="163"/>
    </location>
</feature>
<feature type="domain" description="DUF4124" evidence="4">
    <location>
        <begin position="16"/>
        <end position="59"/>
    </location>
</feature>
<evidence type="ECO:0000256" key="1">
    <source>
        <dbReference type="SAM" id="MobiDB-lite"/>
    </source>
</evidence>
<dbReference type="EMBL" id="VJOY01000017">
    <property type="protein sequence ID" value="TRX73329.1"/>
    <property type="molecule type" value="Genomic_DNA"/>
</dbReference>
<name>A0A553GV14_9PSED</name>
<evidence type="ECO:0000259" key="3">
    <source>
        <dbReference type="Pfam" id="PF04355"/>
    </source>
</evidence>
<keyword evidence="2" id="KW-0732">Signal</keyword>
<proteinExistence type="predicted"/>
<dbReference type="GO" id="GO:0019867">
    <property type="term" value="C:outer membrane"/>
    <property type="evidence" value="ECO:0007669"/>
    <property type="project" value="InterPro"/>
</dbReference>
<dbReference type="Pfam" id="PF04355">
    <property type="entry name" value="BamE"/>
    <property type="match status" value="1"/>
</dbReference>
<dbReference type="Pfam" id="PF13511">
    <property type="entry name" value="DUF4124"/>
    <property type="match status" value="1"/>
</dbReference>
<dbReference type="AlphaFoldDB" id="A0A553GV14"/>
<dbReference type="Proteomes" id="UP000315235">
    <property type="component" value="Unassembled WGS sequence"/>
</dbReference>
<reference evidence="5 6" key="1">
    <citation type="submission" date="2019-07" db="EMBL/GenBank/DDBJ databases">
        <title>Pseudomonas mangiferae sp. nov., isolated from bark of mango tree in Thailand.</title>
        <authorList>
            <person name="Srisuk N."/>
            <person name="Anurat P."/>
        </authorList>
    </citation>
    <scope>NUCLEOTIDE SEQUENCE [LARGE SCALE GENOMIC DNA]</scope>
    <source>
        <strain evidence="5 6">DMKU_BBB3-04</strain>
    </source>
</reference>
<evidence type="ECO:0000313" key="6">
    <source>
        <dbReference type="Proteomes" id="UP000315235"/>
    </source>
</evidence>
<feature type="signal peptide" evidence="2">
    <location>
        <begin position="1"/>
        <end position="22"/>
    </location>
</feature>
<evidence type="ECO:0000256" key="2">
    <source>
        <dbReference type="SAM" id="SignalP"/>
    </source>
</evidence>
<dbReference type="InterPro" id="IPR025392">
    <property type="entry name" value="DUF4124"/>
</dbReference>
<protein>
    <submittedName>
        <fullName evidence="5">Outer membrane protein assembly factor BamE</fullName>
    </submittedName>
</protein>
<sequence length="166" mass="18226">MLGWLRVTLCALSLYPALPSSAATVFRCEDDSGHVLFTEQGCSHTATQTLQKADNPPPGGRLAQKGRGKSPPRRKHANASAGMHIVGIQEARTCGTGLSETERRRAQVRNEVRAGMSRKEVESSLGKPTRVSGQDGRMRYLYQDKRSGRQQVVSFDEDGCVKGKRR</sequence>